<accession>A0A383VHL3</accession>
<organism evidence="1 2">
    <name type="scientific">Tetradesmus obliquus</name>
    <name type="common">Green alga</name>
    <name type="synonym">Acutodesmus obliquus</name>
    <dbReference type="NCBI Taxonomy" id="3088"/>
    <lineage>
        <taxon>Eukaryota</taxon>
        <taxon>Viridiplantae</taxon>
        <taxon>Chlorophyta</taxon>
        <taxon>core chlorophytes</taxon>
        <taxon>Chlorophyceae</taxon>
        <taxon>CS clade</taxon>
        <taxon>Sphaeropleales</taxon>
        <taxon>Scenedesmaceae</taxon>
        <taxon>Tetradesmus</taxon>
    </lineage>
</organism>
<dbReference type="AlphaFoldDB" id="A0A383VHL3"/>
<name>A0A383VHL3_TETOB</name>
<keyword evidence="2" id="KW-1185">Reference proteome</keyword>
<dbReference type="Proteomes" id="UP000256970">
    <property type="component" value="Unassembled WGS sequence"/>
</dbReference>
<proteinExistence type="predicted"/>
<reference evidence="1 2" key="1">
    <citation type="submission" date="2016-10" db="EMBL/GenBank/DDBJ databases">
        <authorList>
            <person name="Cai Z."/>
        </authorList>
    </citation>
    <scope>NUCLEOTIDE SEQUENCE [LARGE SCALE GENOMIC DNA]</scope>
</reference>
<protein>
    <submittedName>
        <fullName evidence="1">Uncharacterized protein</fullName>
    </submittedName>
</protein>
<evidence type="ECO:0000313" key="1">
    <source>
        <dbReference type="EMBL" id="SZX64309.1"/>
    </source>
</evidence>
<sequence length="214" mass="21651">MAAAAAAMAAASAAGGTGGKVQVLGTVAGHWTSVINVSCPKLGLEGVLYDNSSITPAPLPQLDLAHLGPMKLPRVWSAIHDALLYADPRVAAGGRAASKLALTMGQYLKALTLDSATSRDVAPSAMAAAHTASAAAAASSRAASSAGAMSSAFSTADTDADLEEFDRSVEGRSKDTEDTRAVPPCYKAQHAEGHKLKYLLHYSLTSSPSSTAAA</sequence>
<evidence type="ECO:0000313" key="2">
    <source>
        <dbReference type="Proteomes" id="UP000256970"/>
    </source>
</evidence>
<gene>
    <name evidence="1" type="ORF">BQ4739_LOCUS4823</name>
</gene>
<dbReference type="EMBL" id="FNXT01000399">
    <property type="protein sequence ID" value="SZX64309.1"/>
    <property type="molecule type" value="Genomic_DNA"/>
</dbReference>